<gene>
    <name evidence="1" type="ORF">PO250_08820</name>
</gene>
<dbReference type="EMBL" id="JAQONE010000025">
    <property type="protein sequence ID" value="MDC2830394.1"/>
    <property type="molecule type" value="Genomic_DNA"/>
</dbReference>
<evidence type="ECO:0000313" key="1">
    <source>
        <dbReference type="EMBL" id="MDC2830394.1"/>
    </source>
</evidence>
<organism evidence="1 2">
    <name type="scientific">Limosilactobacillus mucosae</name>
    <name type="common">Lactobacillus mucosae</name>
    <dbReference type="NCBI Taxonomy" id="97478"/>
    <lineage>
        <taxon>Bacteria</taxon>
        <taxon>Bacillati</taxon>
        <taxon>Bacillota</taxon>
        <taxon>Bacilli</taxon>
        <taxon>Lactobacillales</taxon>
        <taxon>Lactobacillaceae</taxon>
        <taxon>Limosilactobacillus</taxon>
    </lineage>
</organism>
<reference evidence="1" key="1">
    <citation type="submission" date="2023-01" db="EMBL/GenBank/DDBJ databases">
        <title>Genome analysis of 13 Lactobacillus isolated from gut of wild boar.</title>
        <authorList>
            <person name="Papp P."/>
            <person name="Libisch B."/>
            <person name="Nagy T."/>
            <person name="Olasz F."/>
        </authorList>
    </citation>
    <scope>NUCLEOTIDE SEQUENCE</scope>
    <source>
        <strain evidence="1">F146</strain>
    </source>
</reference>
<protein>
    <submittedName>
        <fullName evidence="1">Uncharacterized protein</fullName>
    </submittedName>
</protein>
<dbReference type="AlphaFoldDB" id="A0AAJ1HVT2"/>
<proteinExistence type="predicted"/>
<comment type="caution">
    <text evidence="1">The sequence shown here is derived from an EMBL/GenBank/DDBJ whole genome shotgun (WGS) entry which is preliminary data.</text>
</comment>
<evidence type="ECO:0000313" key="2">
    <source>
        <dbReference type="Proteomes" id="UP001220670"/>
    </source>
</evidence>
<accession>A0AAJ1HVT2</accession>
<sequence length="136" mass="15687">MMDLIGYVTSSITAVYQKIAYLYQLEIEVNDDYELSVPTLAVEECHETALNRNVRLWMFRVLKCMAHDINNLVTLYNKQQLIDWDADGEPLTPPYSVVMPTSLTFSEINTVLDDDFKRALELLGQLERYANDMKGD</sequence>
<name>A0AAJ1HVT2_LIMMU</name>
<dbReference type="RefSeq" id="WP_272209399.1">
    <property type="nucleotide sequence ID" value="NZ_JAQOMV010000033.1"/>
</dbReference>
<dbReference type="Proteomes" id="UP001220670">
    <property type="component" value="Unassembled WGS sequence"/>
</dbReference>